<feature type="compositionally biased region" description="Low complexity" evidence="1">
    <location>
        <begin position="25"/>
        <end position="38"/>
    </location>
</feature>
<dbReference type="Proteomes" id="UP000614424">
    <property type="component" value="Unassembled WGS sequence"/>
</dbReference>
<protein>
    <submittedName>
        <fullName evidence="2">Uncharacterized protein</fullName>
    </submittedName>
</protein>
<feature type="compositionally biased region" description="Basic and acidic residues" evidence="1">
    <location>
        <begin position="68"/>
        <end position="87"/>
    </location>
</feature>
<feature type="compositionally biased region" description="Polar residues" evidence="1">
    <location>
        <begin position="1"/>
        <end position="12"/>
    </location>
</feature>
<organism evidence="2 3">
    <name type="scientific">Candidatus Desulfobia pelagia</name>
    <dbReference type="NCBI Taxonomy" id="2841692"/>
    <lineage>
        <taxon>Bacteria</taxon>
        <taxon>Pseudomonadati</taxon>
        <taxon>Thermodesulfobacteriota</taxon>
        <taxon>Desulfobulbia</taxon>
        <taxon>Desulfobulbales</taxon>
        <taxon>Desulfobulbaceae</taxon>
        <taxon>Candidatus Desulfobia</taxon>
    </lineage>
</organism>
<reference evidence="2 3" key="1">
    <citation type="submission" date="2020-08" db="EMBL/GenBank/DDBJ databases">
        <title>Bridging the membrane lipid divide: bacteria of the FCB group superphylum have the potential to synthesize archaeal ether lipids.</title>
        <authorList>
            <person name="Villanueva L."/>
            <person name="Von Meijenfeldt F.A.B."/>
            <person name="Westbye A.B."/>
            <person name="Yadav S."/>
            <person name="Hopmans E.C."/>
            <person name="Dutilh B.E."/>
            <person name="Sinninghe Damste J.S."/>
        </authorList>
    </citation>
    <scope>NUCLEOTIDE SEQUENCE [LARGE SCALE GENOMIC DNA]</scope>
    <source>
        <strain evidence="2">NIOZ-UU47</strain>
    </source>
</reference>
<name>A0A8J6TFX3_9BACT</name>
<dbReference type="EMBL" id="JACNJZ010000118">
    <property type="protein sequence ID" value="MBC8317948.1"/>
    <property type="molecule type" value="Genomic_DNA"/>
</dbReference>
<proteinExistence type="predicted"/>
<evidence type="ECO:0000256" key="1">
    <source>
        <dbReference type="SAM" id="MobiDB-lite"/>
    </source>
</evidence>
<comment type="caution">
    <text evidence="2">The sequence shown here is derived from an EMBL/GenBank/DDBJ whole genome shotgun (WGS) entry which is preliminary data.</text>
</comment>
<dbReference type="AlphaFoldDB" id="A0A8J6TFX3"/>
<gene>
    <name evidence="2" type="ORF">H8E41_08570</name>
</gene>
<sequence>MEIPQVNGNTGIEKTMGVQPQEGPQAANTNQTAQDQNDVVTISQEARDINTRAAETPTSVPPANTAEATRERDVEKIVQENLTREAADNSQPPTEDNAVNKIA</sequence>
<feature type="region of interest" description="Disordered" evidence="1">
    <location>
        <begin position="1"/>
        <end position="103"/>
    </location>
</feature>
<evidence type="ECO:0000313" key="2">
    <source>
        <dbReference type="EMBL" id="MBC8317948.1"/>
    </source>
</evidence>
<evidence type="ECO:0000313" key="3">
    <source>
        <dbReference type="Proteomes" id="UP000614424"/>
    </source>
</evidence>
<accession>A0A8J6TFX3</accession>